<organism evidence="1 2">
    <name type="scientific">Anaerobutyricum hallii</name>
    <dbReference type="NCBI Taxonomy" id="39488"/>
    <lineage>
        <taxon>Bacteria</taxon>
        <taxon>Bacillati</taxon>
        <taxon>Bacillota</taxon>
        <taxon>Clostridia</taxon>
        <taxon>Lachnospirales</taxon>
        <taxon>Lachnospiraceae</taxon>
        <taxon>Anaerobutyricum</taxon>
    </lineage>
</organism>
<reference evidence="2" key="1">
    <citation type="submission" date="2017-09" db="EMBL/GenBank/DDBJ databases">
        <authorList>
            <person name="Shetty A S."/>
        </authorList>
    </citation>
    <scope>NUCLEOTIDE SEQUENCE [LARGE SCALE GENOMIC DNA]</scope>
</reference>
<sequence length="562" mass="66023">MKNVLLLCMSAIKEEGIKENQYVYTLSDGKKQDEVWGFVTNEAPMRYVMKMVFPNKLDRIVIICSNEVSNRKIEISKCNESGKEVGTQRRDSFQEKIQKLFLGKKEFKLLDYYKKLVELETEDYDYVPEYKEIPISDNPEDTEVAEAVINAVNNVMEFPDKDNDIHLYIDYNGGPRYVAFMQVVLAQFLKTRNVQLEQIITMNFGNKQNGKVPLQNLLSIFDSTNLIGSINEYINYGRIKGLKEYFKKAQNKEINKLLDVMEEFSNNLQLCRTSSIMESAGALLEEFETFINKAELEEQSKKDNTYTQLFRYVIRDIQKEFQPLLNKDIAEIIGWCIEKQYIQQALTFCSECLPQYLWDTGLYKAKDEEYKDVLQVIDDVDNKTNGRENPSKELKKAIDEKRKYFSKEEKYAYKWFVQYLPFCFQDDKYLIILSEIKELPNMPEKYKADVKKMSAQIEKKQYLKSCMKKTESEKYDKANENASNNAAKVMWHYENGRVQSKVTEQNKEALEEIIYIYFFMKGQRNAANHADGKKNGFEYADICEVLTYLVKKLKMQNEKRKG</sequence>
<name>A0A285PTL8_9FIRM</name>
<protein>
    <submittedName>
        <fullName evidence="1">CRISPR-associated (Cas) DxTHG family</fullName>
    </submittedName>
</protein>
<dbReference type="KEGG" id="ehl:EHLA_2334"/>
<dbReference type="AlphaFoldDB" id="A0A285PTL8"/>
<dbReference type="Proteomes" id="UP000217549">
    <property type="component" value="Chromosome I"/>
</dbReference>
<proteinExistence type="predicted"/>
<evidence type="ECO:0000313" key="2">
    <source>
        <dbReference type="Proteomes" id="UP000217549"/>
    </source>
</evidence>
<evidence type="ECO:0000313" key="1">
    <source>
        <dbReference type="EMBL" id="SOB72959.1"/>
    </source>
</evidence>
<dbReference type="EMBL" id="LT907978">
    <property type="protein sequence ID" value="SOB72959.1"/>
    <property type="molecule type" value="Genomic_DNA"/>
</dbReference>
<keyword evidence="2" id="KW-1185">Reference proteome</keyword>
<gene>
    <name evidence="1" type="ORF">EHLA_2334</name>
</gene>
<accession>A0A285PTL8</accession>